<proteinExistence type="predicted"/>
<protein>
    <submittedName>
        <fullName evidence="1">Uncharacterized protein</fullName>
    </submittedName>
</protein>
<accession>A0A8S5VHG3</accession>
<evidence type="ECO:0000313" key="1">
    <source>
        <dbReference type="EMBL" id="DAG06197.1"/>
    </source>
</evidence>
<name>A0A8S5VHG3_9CAUD</name>
<sequence length="53" mass="6130">MKTVKLSEQSLKLIETLCDYTDKPDILNAIADALYYDADELKRRLNQLAEEVK</sequence>
<organism evidence="1">
    <name type="scientific">Siphoviridae sp. ctNxi14</name>
    <dbReference type="NCBI Taxonomy" id="2825475"/>
    <lineage>
        <taxon>Viruses</taxon>
        <taxon>Duplodnaviria</taxon>
        <taxon>Heunggongvirae</taxon>
        <taxon>Uroviricota</taxon>
        <taxon>Caudoviricetes</taxon>
    </lineage>
</organism>
<dbReference type="EMBL" id="BK016266">
    <property type="protein sequence ID" value="DAG06197.1"/>
    <property type="molecule type" value="Genomic_DNA"/>
</dbReference>
<reference evidence="1" key="1">
    <citation type="journal article" date="2021" name="Proc. Natl. Acad. Sci. U.S.A.">
        <title>A Catalog of Tens of Thousands of Viruses from Human Metagenomes Reveals Hidden Associations with Chronic Diseases.</title>
        <authorList>
            <person name="Tisza M.J."/>
            <person name="Buck C.B."/>
        </authorList>
    </citation>
    <scope>NUCLEOTIDE SEQUENCE</scope>
    <source>
        <strain evidence="1">CtNxi14</strain>
    </source>
</reference>